<gene>
    <name evidence="2" type="primary">mok12</name>
    <name evidence="2" type="ORF">SNEC2469_LOCUS20620</name>
</gene>
<comment type="caution">
    <text evidence="2">The sequence shown here is derived from an EMBL/GenBank/DDBJ whole genome shotgun (WGS) entry which is preliminary data.</text>
</comment>
<dbReference type="AlphaFoldDB" id="A0A812X7W5"/>
<proteinExistence type="predicted"/>
<feature type="non-terminal residue" evidence="2">
    <location>
        <position position="674"/>
    </location>
</feature>
<feature type="non-terminal residue" evidence="2">
    <location>
        <position position="1"/>
    </location>
</feature>
<dbReference type="EMBL" id="CAJNJA010036062">
    <property type="protein sequence ID" value="CAE7715273.1"/>
    <property type="molecule type" value="Genomic_DNA"/>
</dbReference>
<dbReference type="Proteomes" id="UP000601435">
    <property type="component" value="Unassembled WGS sequence"/>
</dbReference>
<evidence type="ECO:0000313" key="3">
    <source>
        <dbReference type="Proteomes" id="UP000601435"/>
    </source>
</evidence>
<evidence type="ECO:0000256" key="1">
    <source>
        <dbReference type="SAM" id="MobiDB-lite"/>
    </source>
</evidence>
<evidence type="ECO:0000313" key="2">
    <source>
        <dbReference type="EMBL" id="CAE7715273.1"/>
    </source>
</evidence>
<feature type="region of interest" description="Disordered" evidence="1">
    <location>
        <begin position="177"/>
        <end position="200"/>
    </location>
</feature>
<organism evidence="2 3">
    <name type="scientific">Symbiodinium necroappetens</name>
    <dbReference type="NCBI Taxonomy" id="1628268"/>
    <lineage>
        <taxon>Eukaryota</taxon>
        <taxon>Sar</taxon>
        <taxon>Alveolata</taxon>
        <taxon>Dinophyceae</taxon>
        <taxon>Suessiales</taxon>
        <taxon>Symbiodiniaceae</taxon>
        <taxon>Symbiodinium</taxon>
    </lineage>
</organism>
<sequence>VKVTGKVFRSAKRERMQQELAAGTSTFFLQVCQGAHRRLHPALPVPSSLDDVRTQGRLSMVSYLERQGGYAQQRGTGLVMLMLATIADCFLRGDTHAAMEHLGLALAATEQSCTDNGRWDLGFLLTLLEEPAPSMFAPRGQAANTRLRAFSPLVPPALGSVTLAYVREVNLLSQRRKDAVQPSRATAEAEEPGGDETKPKRQRFLRAGGHAPQEARTPFSAFLSRTLHLCRRGVCAPAHVLFPLPLPHPAIFQSRLALSSRRRAVVAERRLLHILVMALNFLHQDCHFVPLELLQRPPNVPQARCLSYLGALVRTYGSEQEGVIPSTAGRRIHVLQARLGELSNRLADLGPVGDIYSWAPPSDPVVPPDTLPEDQQPYQPAQAERLQISGRGLWDPLPFLPPDLQMAYAEPRSLLFGGLPGPEAFPDCSREDAAETLKLALLWSSQGLLHLEPFTSDLHPSCYARIFAARKSSGKLRQIGDRRGPNFAEARLPGPSRWLPSGEVLTALSCRPACEGLCLCITDRRDFYHQLRRLLGPRPCSTFVFASPTGDHLGVEVATASHSAYLESKGLIIDDFFAIAKISRSAHAGLTSSTTTPAGLCVIGAPRSKRFVLADLSLEAFALSPLGELDPEAPKILKLPRAVAQEFQLAAALAPAVCSDVAAPYVPPTPQRRK</sequence>
<accession>A0A812X7W5</accession>
<dbReference type="OrthoDB" id="423437at2759"/>
<keyword evidence="3" id="KW-1185">Reference proteome</keyword>
<reference evidence="2" key="1">
    <citation type="submission" date="2021-02" db="EMBL/GenBank/DDBJ databases">
        <authorList>
            <person name="Dougan E. K."/>
            <person name="Rhodes N."/>
            <person name="Thang M."/>
            <person name="Chan C."/>
        </authorList>
    </citation>
    <scope>NUCLEOTIDE SEQUENCE</scope>
</reference>
<protein>
    <submittedName>
        <fullName evidence="2">Mok12 protein</fullName>
    </submittedName>
</protein>
<name>A0A812X7W5_9DINO</name>